<dbReference type="GeneID" id="19207078"/>
<dbReference type="EMBL" id="JH711573">
    <property type="protein sequence ID" value="EIW86746.1"/>
    <property type="molecule type" value="Genomic_DNA"/>
</dbReference>
<sequence length="284" mass="31272">PYHYVPTEWICILFVVLYSISTVLHLGQSVKYRLWWLLPTVVLAGAIEIMGWSARLWSSKSPRLLEPYEIQLVGTILAPTPLVAGNFIILGNIVKLLGTRYSRLPPNWFAIVFCSFDVICLIIQAVGGASAAAAVGQGRNPEKNMSKSYQGGNVMLGGIVAQMIAIALYVACAGEFFLRYFSDSPVRIESSETTVRGGRLNQKMKYMIVGLTFATTCIFIRSVYRTIELANGFAGPIISTQVYFNVLDGAMITLSIYTINIAHPGFLLTKQVENMALQGKESKV</sequence>
<comment type="caution">
    <text evidence="6">The sequence shown here is derived from an EMBL/GenBank/DDBJ whole genome shotgun (WGS) entry which is preliminary data.</text>
</comment>
<dbReference type="OrthoDB" id="3358017at2759"/>
<dbReference type="KEGG" id="cput:CONPUDRAFT_45495"/>
<keyword evidence="7" id="KW-1185">Reference proteome</keyword>
<dbReference type="PANTHER" id="PTHR31465">
    <property type="entry name" value="PROTEIN RTA1-RELATED"/>
    <property type="match status" value="1"/>
</dbReference>
<dbReference type="Proteomes" id="UP000053558">
    <property type="component" value="Unassembled WGS sequence"/>
</dbReference>
<evidence type="ECO:0000256" key="2">
    <source>
        <dbReference type="ARBA" id="ARBA00022692"/>
    </source>
</evidence>
<keyword evidence="4 5" id="KW-0472">Membrane</keyword>
<dbReference type="AlphaFoldDB" id="A0A5M3N625"/>
<dbReference type="PANTHER" id="PTHR31465:SF9">
    <property type="entry name" value="SPHINGOID LONG-CHAIN BASE TRANSPORTER RSB1"/>
    <property type="match status" value="1"/>
</dbReference>
<organism evidence="6 7">
    <name type="scientific">Coniophora puteana (strain RWD-64-598)</name>
    <name type="common">Brown rot fungus</name>
    <dbReference type="NCBI Taxonomy" id="741705"/>
    <lineage>
        <taxon>Eukaryota</taxon>
        <taxon>Fungi</taxon>
        <taxon>Dikarya</taxon>
        <taxon>Basidiomycota</taxon>
        <taxon>Agaricomycotina</taxon>
        <taxon>Agaricomycetes</taxon>
        <taxon>Agaricomycetidae</taxon>
        <taxon>Boletales</taxon>
        <taxon>Coniophorineae</taxon>
        <taxon>Coniophoraceae</taxon>
        <taxon>Coniophora</taxon>
    </lineage>
</organism>
<feature type="transmembrane region" description="Helical" evidence="5">
    <location>
        <begin position="109"/>
        <end position="134"/>
    </location>
</feature>
<feature type="transmembrane region" description="Helical" evidence="5">
    <location>
        <begin position="72"/>
        <end position="97"/>
    </location>
</feature>
<accession>A0A5M3N625</accession>
<dbReference type="InterPro" id="IPR007568">
    <property type="entry name" value="RTA1"/>
</dbReference>
<dbReference type="Pfam" id="PF04479">
    <property type="entry name" value="RTA1"/>
    <property type="match status" value="1"/>
</dbReference>
<dbReference type="GO" id="GO:0005886">
    <property type="term" value="C:plasma membrane"/>
    <property type="evidence" value="ECO:0007669"/>
    <property type="project" value="TreeGrafter"/>
</dbReference>
<evidence type="ECO:0000313" key="6">
    <source>
        <dbReference type="EMBL" id="EIW86746.1"/>
    </source>
</evidence>
<dbReference type="GO" id="GO:0000324">
    <property type="term" value="C:fungal-type vacuole"/>
    <property type="evidence" value="ECO:0007669"/>
    <property type="project" value="TreeGrafter"/>
</dbReference>
<feature type="transmembrane region" description="Helical" evidence="5">
    <location>
        <begin position="244"/>
        <end position="268"/>
    </location>
</feature>
<proteinExistence type="predicted"/>
<feature type="non-terminal residue" evidence="6">
    <location>
        <position position="1"/>
    </location>
</feature>
<feature type="transmembrane region" description="Helical" evidence="5">
    <location>
        <begin position="34"/>
        <end position="52"/>
    </location>
</feature>
<evidence type="ECO:0000256" key="3">
    <source>
        <dbReference type="ARBA" id="ARBA00022989"/>
    </source>
</evidence>
<protein>
    <submittedName>
        <fullName evidence="6">RTA1-like protein</fullName>
    </submittedName>
</protein>
<dbReference type="RefSeq" id="XP_007762527.1">
    <property type="nucleotide sequence ID" value="XM_007764337.1"/>
</dbReference>
<feature type="transmembrane region" description="Helical" evidence="5">
    <location>
        <begin position="6"/>
        <end position="27"/>
    </location>
</feature>
<dbReference type="OMA" id="NIFDGAM"/>
<evidence type="ECO:0000256" key="1">
    <source>
        <dbReference type="ARBA" id="ARBA00004141"/>
    </source>
</evidence>
<feature type="transmembrane region" description="Helical" evidence="5">
    <location>
        <begin position="206"/>
        <end position="224"/>
    </location>
</feature>
<evidence type="ECO:0000256" key="5">
    <source>
        <dbReference type="SAM" id="Phobius"/>
    </source>
</evidence>
<feature type="transmembrane region" description="Helical" evidence="5">
    <location>
        <begin position="154"/>
        <end position="178"/>
    </location>
</feature>
<keyword evidence="3 5" id="KW-1133">Transmembrane helix</keyword>
<evidence type="ECO:0000256" key="4">
    <source>
        <dbReference type="ARBA" id="ARBA00023136"/>
    </source>
</evidence>
<reference evidence="7" key="1">
    <citation type="journal article" date="2012" name="Science">
        <title>The Paleozoic origin of enzymatic lignin decomposition reconstructed from 31 fungal genomes.</title>
        <authorList>
            <person name="Floudas D."/>
            <person name="Binder M."/>
            <person name="Riley R."/>
            <person name="Barry K."/>
            <person name="Blanchette R.A."/>
            <person name="Henrissat B."/>
            <person name="Martinez A.T."/>
            <person name="Otillar R."/>
            <person name="Spatafora J.W."/>
            <person name="Yadav J.S."/>
            <person name="Aerts A."/>
            <person name="Benoit I."/>
            <person name="Boyd A."/>
            <person name="Carlson A."/>
            <person name="Copeland A."/>
            <person name="Coutinho P.M."/>
            <person name="de Vries R.P."/>
            <person name="Ferreira P."/>
            <person name="Findley K."/>
            <person name="Foster B."/>
            <person name="Gaskell J."/>
            <person name="Glotzer D."/>
            <person name="Gorecki P."/>
            <person name="Heitman J."/>
            <person name="Hesse C."/>
            <person name="Hori C."/>
            <person name="Igarashi K."/>
            <person name="Jurgens J.A."/>
            <person name="Kallen N."/>
            <person name="Kersten P."/>
            <person name="Kohler A."/>
            <person name="Kuees U."/>
            <person name="Kumar T.K.A."/>
            <person name="Kuo A."/>
            <person name="LaButti K."/>
            <person name="Larrondo L.F."/>
            <person name="Lindquist E."/>
            <person name="Ling A."/>
            <person name="Lombard V."/>
            <person name="Lucas S."/>
            <person name="Lundell T."/>
            <person name="Martin R."/>
            <person name="McLaughlin D.J."/>
            <person name="Morgenstern I."/>
            <person name="Morin E."/>
            <person name="Murat C."/>
            <person name="Nagy L.G."/>
            <person name="Nolan M."/>
            <person name="Ohm R.A."/>
            <person name="Patyshakuliyeva A."/>
            <person name="Rokas A."/>
            <person name="Ruiz-Duenas F.J."/>
            <person name="Sabat G."/>
            <person name="Salamov A."/>
            <person name="Samejima M."/>
            <person name="Schmutz J."/>
            <person name="Slot J.C."/>
            <person name="St John F."/>
            <person name="Stenlid J."/>
            <person name="Sun H."/>
            <person name="Sun S."/>
            <person name="Syed K."/>
            <person name="Tsang A."/>
            <person name="Wiebenga A."/>
            <person name="Young D."/>
            <person name="Pisabarro A."/>
            <person name="Eastwood D.C."/>
            <person name="Martin F."/>
            <person name="Cullen D."/>
            <person name="Grigoriev I.V."/>
            <person name="Hibbett D.S."/>
        </authorList>
    </citation>
    <scope>NUCLEOTIDE SEQUENCE [LARGE SCALE GENOMIC DNA]</scope>
    <source>
        <strain evidence="7">RWD-64-598 SS2</strain>
    </source>
</reference>
<gene>
    <name evidence="6" type="ORF">CONPUDRAFT_45495</name>
</gene>
<comment type="subcellular location">
    <subcellularLocation>
        <location evidence="1">Membrane</location>
        <topology evidence="1">Multi-pass membrane protein</topology>
    </subcellularLocation>
</comment>
<name>A0A5M3N625_CONPW</name>
<keyword evidence="2 5" id="KW-0812">Transmembrane</keyword>
<evidence type="ECO:0000313" key="7">
    <source>
        <dbReference type="Proteomes" id="UP000053558"/>
    </source>
</evidence>